<evidence type="ECO:0000313" key="2">
    <source>
        <dbReference type="EMBL" id="KAJ7223484.1"/>
    </source>
</evidence>
<feature type="compositionally biased region" description="Low complexity" evidence="1">
    <location>
        <begin position="165"/>
        <end position="187"/>
    </location>
</feature>
<reference evidence="2" key="1">
    <citation type="submission" date="2023-03" db="EMBL/GenBank/DDBJ databases">
        <title>Massive genome expansion in bonnet fungi (Mycena s.s.) driven by repeated elements and novel gene families across ecological guilds.</title>
        <authorList>
            <consortium name="Lawrence Berkeley National Laboratory"/>
            <person name="Harder C.B."/>
            <person name="Miyauchi S."/>
            <person name="Viragh M."/>
            <person name="Kuo A."/>
            <person name="Thoen E."/>
            <person name="Andreopoulos B."/>
            <person name="Lu D."/>
            <person name="Skrede I."/>
            <person name="Drula E."/>
            <person name="Henrissat B."/>
            <person name="Morin E."/>
            <person name="Kohler A."/>
            <person name="Barry K."/>
            <person name="LaButti K."/>
            <person name="Morin E."/>
            <person name="Salamov A."/>
            <person name="Lipzen A."/>
            <person name="Mereny Z."/>
            <person name="Hegedus B."/>
            <person name="Baldrian P."/>
            <person name="Stursova M."/>
            <person name="Weitz H."/>
            <person name="Taylor A."/>
            <person name="Grigoriev I.V."/>
            <person name="Nagy L.G."/>
            <person name="Martin F."/>
            <person name="Kauserud H."/>
        </authorList>
    </citation>
    <scope>NUCLEOTIDE SEQUENCE</scope>
    <source>
        <strain evidence="2">9144</strain>
    </source>
</reference>
<comment type="caution">
    <text evidence="2">The sequence shown here is derived from an EMBL/GenBank/DDBJ whole genome shotgun (WGS) entry which is preliminary data.</text>
</comment>
<evidence type="ECO:0000313" key="3">
    <source>
        <dbReference type="Proteomes" id="UP001219525"/>
    </source>
</evidence>
<feature type="region of interest" description="Disordered" evidence="1">
    <location>
        <begin position="165"/>
        <end position="199"/>
    </location>
</feature>
<protein>
    <submittedName>
        <fullName evidence="2">Uncharacterized protein</fullName>
    </submittedName>
</protein>
<gene>
    <name evidence="2" type="ORF">GGX14DRAFT_558059</name>
</gene>
<sequence>MRYFLLDFRANGSSGVWENLTSRSASSVLCAPPYAHHSTPSARRCRCHPALYTALCTPPPLSTPLSARHVSPSPALSIPAICTPHAPSARHTRLHAPCALCTSPPCRLHAVGAICTPPRTSASSLRHLHVTPRALCIPPRPSTLHATPGALPALWARHPRRVHAPRALCTPRTPSARLPARPPLRTSRPPPPALCKSPQPPPRALCTASSPSAHAVCTPPLPCCTPPPLALPAHSARRCRRRPCALHAIPAICTPLRRMHGIPAVSTHPRALCTLHTPPHTTPLHAPALYAARALCTLPPPLPALCKSPQPPARVAVCPRRLATRRAACRRSWHCPRAPHVAAVAAPALCTPPAPHARLSCARTPAPSARRECLHPCCLHLHAARALCTSPPALCTSPPVPAQSHRWRR</sequence>
<organism evidence="2 3">
    <name type="scientific">Mycena pura</name>
    <dbReference type="NCBI Taxonomy" id="153505"/>
    <lineage>
        <taxon>Eukaryota</taxon>
        <taxon>Fungi</taxon>
        <taxon>Dikarya</taxon>
        <taxon>Basidiomycota</taxon>
        <taxon>Agaricomycotina</taxon>
        <taxon>Agaricomycetes</taxon>
        <taxon>Agaricomycetidae</taxon>
        <taxon>Agaricales</taxon>
        <taxon>Marasmiineae</taxon>
        <taxon>Mycenaceae</taxon>
        <taxon>Mycena</taxon>
    </lineage>
</organism>
<dbReference type="AlphaFoldDB" id="A0AAD6YM62"/>
<accession>A0AAD6YM62</accession>
<dbReference type="Proteomes" id="UP001219525">
    <property type="component" value="Unassembled WGS sequence"/>
</dbReference>
<dbReference type="EMBL" id="JARJCW010000006">
    <property type="protein sequence ID" value="KAJ7223484.1"/>
    <property type="molecule type" value="Genomic_DNA"/>
</dbReference>
<name>A0AAD6YM62_9AGAR</name>
<keyword evidence="3" id="KW-1185">Reference proteome</keyword>
<proteinExistence type="predicted"/>
<evidence type="ECO:0000256" key="1">
    <source>
        <dbReference type="SAM" id="MobiDB-lite"/>
    </source>
</evidence>
<feature type="compositionally biased region" description="Pro residues" evidence="1">
    <location>
        <begin position="188"/>
        <end position="199"/>
    </location>
</feature>